<reference evidence="16" key="2">
    <citation type="submission" date="2023-01" db="EMBL/GenBank/DDBJ databases">
        <title>Draft genome sequence of Agaribacter marinus strain NBRC 110023.</title>
        <authorList>
            <person name="Sun Q."/>
            <person name="Mori K."/>
        </authorList>
    </citation>
    <scope>NUCLEOTIDE SEQUENCE</scope>
    <source>
        <strain evidence="16">NBRC 110023</strain>
    </source>
</reference>
<dbReference type="PANTHER" id="PTHR32552:SF81">
    <property type="entry name" value="TONB-DEPENDENT OUTER MEMBRANE RECEPTOR"/>
    <property type="match status" value="1"/>
</dbReference>
<dbReference type="Pfam" id="PF07715">
    <property type="entry name" value="Plug"/>
    <property type="match status" value="1"/>
</dbReference>
<comment type="caution">
    <text evidence="16">The sequence shown here is derived from an EMBL/GenBank/DDBJ whole genome shotgun (WGS) entry which is preliminary data.</text>
</comment>
<name>A0AA37SZK3_9ALTE</name>
<dbReference type="InterPro" id="IPR039426">
    <property type="entry name" value="TonB-dep_rcpt-like"/>
</dbReference>
<gene>
    <name evidence="16" type="ORF">GCM10007852_24720</name>
</gene>
<feature type="signal peptide" evidence="13">
    <location>
        <begin position="1"/>
        <end position="32"/>
    </location>
</feature>
<accession>A0AA37SZK3</accession>
<dbReference type="GO" id="GO:0006826">
    <property type="term" value="P:iron ion transport"/>
    <property type="evidence" value="ECO:0007669"/>
    <property type="project" value="UniProtKB-KW"/>
</dbReference>
<feature type="chain" id="PRO_5041201028" evidence="13">
    <location>
        <begin position="33"/>
        <end position="791"/>
    </location>
</feature>
<dbReference type="InterPro" id="IPR000531">
    <property type="entry name" value="Beta-barrel_TonB"/>
</dbReference>
<keyword evidence="13" id="KW-0732">Signal</keyword>
<reference evidence="16" key="1">
    <citation type="journal article" date="2014" name="Int. J. Syst. Evol. Microbiol.">
        <title>Complete genome sequence of Corynebacterium casei LMG S-19264T (=DSM 44701T), isolated from a smear-ripened cheese.</title>
        <authorList>
            <consortium name="US DOE Joint Genome Institute (JGI-PGF)"/>
            <person name="Walter F."/>
            <person name="Albersmeier A."/>
            <person name="Kalinowski J."/>
            <person name="Ruckert C."/>
        </authorList>
    </citation>
    <scope>NUCLEOTIDE SEQUENCE</scope>
    <source>
        <strain evidence="16">NBRC 110023</strain>
    </source>
</reference>
<dbReference type="Gene3D" id="2.40.170.20">
    <property type="entry name" value="TonB-dependent receptor, beta-barrel domain"/>
    <property type="match status" value="1"/>
</dbReference>
<keyword evidence="16" id="KW-0675">Receptor</keyword>
<keyword evidence="2 11" id="KW-0813">Transport</keyword>
<evidence type="ECO:0000256" key="6">
    <source>
        <dbReference type="ARBA" id="ARBA00023004"/>
    </source>
</evidence>
<evidence type="ECO:0000256" key="5">
    <source>
        <dbReference type="ARBA" id="ARBA00022692"/>
    </source>
</evidence>
<keyword evidence="4" id="KW-0410">Iron transport</keyword>
<dbReference type="Pfam" id="PF00593">
    <property type="entry name" value="TonB_dep_Rec_b-barrel"/>
    <property type="match status" value="1"/>
</dbReference>
<feature type="domain" description="TonB-dependent receptor plug" evidence="15">
    <location>
        <begin position="56"/>
        <end position="164"/>
    </location>
</feature>
<sequence length="791" mass="87112">MMQHNNINKKIFTYSALTLAISASFMPVLASAQDDQAEEQGVEQIVVTGTRRVNDVQDIPVNIMALSATQLERDRVYDLVDVSKWVPGLTVVDQGGRSSNTIIVRGLNTDSLGPSGTNTGGGTVATYLGEIPLYLDLKLTDMERVEVLIGPQGTLYGAGTLGGAIRYIPKKAEMDVTSAQVYGDIYSMSESDSNGNTFGAIVNIPIIDDSLALRASFQHYDDPGFIDYAYVVKEIGVSNPQPSNEAFDDNLIRVNDANGETTDSARISLRWTPADEFEANFTYYYQDQEIEGRSLVHQESFNTGPYESGLRVLEPNNLKNELFSLELVFDLGFAELVSATGISNYDELGQRDQTDLLLDFEYGYESFPSFTAFTREIEEQETITQEIRLVSTSDGPLSWIVGYFDNEFDRFGTSEEFTPGIPAFFGVERPDNLEYFSVLDENIKETAFFGEVGYEVTEDLTVTLGARFYEYETEVTQGFDLPLLDTLGGAPSDRIEPNLQENEASDDGSLFKLNIGYDMTDDALVYFTASEGYRIGGVNSVAPCTPDDINTPGQALCALPDEVLILPDETKNYELGIHSTWLNNNLVVNGSLFHIDWTDIQISDVTENGGLPITINGSEASSQGVELSWRALLGGGFSTQGSFAYTKAELGADAAEFVDGDDAFDGDRLPGSPERSLSMGLTYNTEVFNGMPLLINYGVSYTGDIYTRVGLRDFGEVLPSYTLHNMSVTLTGESWDVTLYAKNLFDKYAVTSTRAGREDIRAVNGFDIRSYGRFINQPRTVGVEFTYNFGD</sequence>
<evidence type="ECO:0000313" key="16">
    <source>
        <dbReference type="EMBL" id="GLR71564.1"/>
    </source>
</evidence>
<comment type="similarity">
    <text evidence="11 12">Belongs to the TonB-dependent receptor family.</text>
</comment>
<evidence type="ECO:0000256" key="12">
    <source>
        <dbReference type="RuleBase" id="RU003357"/>
    </source>
</evidence>
<dbReference type="PANTHER" id="PTHR32552">
    <property type="entry name" value="FERRICHROME IRON RECEPTOR-RELATED"/>
    <property type="match status" value="1"/>
</dbReference>
<keyword evidence="8 12" id="KW-0798">TonB box</keyword>
<evidence type="ECO:0000259" key="15">
    <source>
        <dbReference type="Pfam" id="PF07715"/>
    </source>
</evidence>
<evidence type="ECO:0000259" key="14">
    <source>
        <dbReference type="Pfam" id="PF00593"/>
    </source>
</evidence>
<evidence type="ECO:0000313" key="17">
    <source>
        <dbReference type="Proteomes" id="UP001156601"/>
    </source>
</evidence>
<evidence type="ECO:0000256" key="13">
    <source>
        <dbReference type="SAM" id="SignalP"/>
    </source>
</evidence>
<dbReference type="PROSITE" id="PS52016">
    <property type="entry name" value="TONB_DEPENDENT_REC_3"/>
    <property type="match status" value="1"/>
</dbReference>
<dbReference type="Proteomes" id="UP001156601">
    <property type="component" value="Unassembled WGS sequence"/>
</dbReference>
<evidence type="ECO:0000256" key="3">
    <source>
        <dbReference type="ARBA" id="ARBA00022452"/>
    </source>
</evidence>
<evidence type="ECO:0000256" key="1">
    <source>
        <dbReference type="ARBA" id="ARBA00004571"/>
    </source>
</evidence>
<comment type="subcellular location">
    <subcellularLocation>
        <location evidence="1 11">Cell outer membrane</location>
        <topology evidence="1 11">Multi-pass membrane protein</topology>
    </subcellularLocation>
</comment>
<keyword evidence="17" id="KW-1185">Reference proteome</keyword>
<keyword evidence="7" id="KW-0406">Ion transport</keyword>
<evidence type="ECO:0000256" key="8">
    <source>
        <dbReference type="ARBA" id="ARBA00023077"/>
    </source>
</evidence>
<keyword evidence="6" id="KW-0408">Iron</keyword>
<evidence type="ECO:0000256" key="10">
    <source>
        <dbReference type="ARBA" id="ARBA00023237"/>
    </source>
</evidence>
<dbReference type="SUPFAM" id="SSF56935">
    <property type="entry name" value="Porins"/>
    <property type="match status" value="1"/>
</dbReference>
<feature type="domain" description="TonB-dependent receptor-like beta-barrel" evidence="14">
    <location>
        <begin position="216"/>
        <end position="744"/>
    </location>
</feature>
<protein>
    <submittedName>
        <fullName evidence="16">TonB-dependent receptor</fullName>
    </submittedName>
</protein>
<evidence type="ECO:0000256" key="7">
    <source>
        <dbReference type="ARBA" id="ARBA00023065"/>
    </source>
</evidence>
<dbReference type="GO" id="GO:0009279">
    <property type="term" value="C:cell outer membrane"/>
    <property type="evidence" value="ECO:0007669"/>
    <property type="project" value="UniProtKB-SubCell"/>
</dbReference>
<dbReference type="CDD" id="cd01347">
    <property type="entry name" value="ligand_gated_channel"/>
    <property type="match status" value="1"/>
</dbReference>
<dbReference type="EMBL" id="BSOT01000006">
    <property type="protein sequence ID" value="GLR71564.1"/>
    <property type="molecule type" value="Genomic_DNA"/>
</dbReference>
<organism evidence="16 17">
    <name type="scientific">Agaribacter marinus</name>
    <dbReference type="NCBI Taxonomy" id="1431249"/>
    <lineage>
        <taxon>Bacteria</taxon>
        <taxon>Pseudomonadati</taxon>
        <taxon>Pseudomonadota</taxon>
        <taxon>Gammaproteobacteria</taxon>
        <taxon>Alteromonadales</taxon>
        <taxon>Alteromonadaceae</taxon>
        <taxon>Agaribacter</taxon>
    </lineage>
</organism>
<keyword evidence="10 11" id="KW-0998">Cell outer membrane</keyword>
<evidence type="ECO:0000256" key="11">
    <source>
        <dbReference type="PROSITE-ProRule" id="PRU01360"/>
    </source>
</evidence>
<evidence type="ECO:0000256" key="2">
    <source>
        <dbReference type="ARBA" id="ARBA00022448"/>
    </source>
</evidence>
<proteinExistence type="inferred from homology"/>
<dbReference type="InterPro" id="IPR036942">
    <property type="entry name" value="Beta-barrel_TonB_sf"/>
</dbReference>
<evidence type="ECO:0000256" key="9">
    <source>
        <dbReference type="ARBA" id="ARBA00023136"/>
    </source>
</evidence>
<evidence type="ECO:0000256" key="4">
    <source>
        <dbReference type="ARBA" id="ARBA00022496"/>
    </source>
</evidence>
<keyword evidence="3 11" id="KW-1134">Transmembrane beta strand</keyword>
<keyword evidence="9 11" id="KW-0472">Membrane</keyword>
<keyword evidence="5 11" id="KW-0812">Transmembrane</keyword>
<dbReference type="AlphaFoldDB" id="A0AA37SZK3"/>
<dbReference type="InterPro" id="IPR012910">
    <property type="entry name" value="Plug_dom"/>
</dbReference>